<feature type="region of interest" description="Disordered" evidence="2">
    <location>
        <begin position="373"/>
        <end position="434"/>
    </location>
</feature>
<organism evidence="3 4">
    <name type="scientific">Lepraria neglecta</name>
    <dbReference type="NCBI Taxonomy" id="209136"/>
    <lineage>
        <taxon>Eukaryota</taxon>
        <taxon>Fungi</taxon>
        <taxon>Dikarya</taxon>
        <taxon>Ascomycota</taxon>
        <taxon>Pezizomycotina</taxon>
        <taxon>Lecanoromycetes</taxon>
        <taxon>OSLEUM clade</taxon>
        <taxon>Lecanoromycetidae</taxon>
        <taxon>Lecanorales</taxon>
        <taxon>Lecanorineae</taxon>
        <taxon>Stereocaulaceae</taxon>
        <taxon>Lepraria</taxon>
    </lineage>
</organism>
<evidence type="ECO:0000313" key="3">
    <source>
        <dbReference type="EMBL" id="KAK3178792.1"/>
    </source>
</evidence>
<dbReference type="AlphaFoldDB" id="A0AAD9ZJH5"/>
<proteinExistence type="predicted"/>
<name>A0AAD9ZJH5_9LECA</name>
<evidence type="ECO:0000313" key="4">
    <source>
        <dbReference type="Proteomes" id="UP001276659"/>
    </source>
</evidence>
<comment type="caution">
    <text evidence="3">The sequence shown here is derived from an EMBL/GenBank/DDBJ whole genome shotgun (WGS) entry which is preliminary data.</text>
</comment>
<feature type="region of interest" description="Disordered" evidence="2">
    <location>
        <begin position="297"/>
        <end position="353"/>
    </location>
</feature>
<protein>
    <submittedName>
        <fullName evidence="3">Uncharacterized protein</fullName>
    </submittedName>
</protein>
<gene>
    <name evidence="3" type="ORF">OEA41_000929</name>
</gene>
<keyword evidence="1" id="KW-0175">Coiled coil</keyword>
<sequence>MNSSTRPRPRRNLASFASYLSAHRAVPSITQPEWPSIDWSTLNEKGDVYRPDPDHMCDSLRQHVLANPSEDLPAQYNSFVLHVIEAYQRLKSEKKDLEKKLQAEEQCHRADVDEFHQAALTWSTADGPKLPANANSRFLVPMDHGDGQNLEKKRNSVGKRLALLPRIDTGYSRKWSRNVQNQTIEGSSTSESNYEYLGVMLTKLAPGHHESQRPSQLSWHSGVVAASQLNNDSRPHSASTSSAVPKNLSPSSTESKSSSDAEDHMALTSIAIAANDYSNKGRLLSQQFEYRNDYQPEDIPSKASAIRSSSSGLQSDGRPEAIADSPSDLVSTTSTATTAKESSGPRRLMKKAHIQPSLLIAEAIRKRRQHRGFSFMPGDDFGLPVAPTKPDAQPKESHSRVSTPQTATRDGSSERKASNDSFGSQWTANIAPVSGPYPQLTRSVVSLADEDRIQDLQSARDPAKASLLPSRRAQPAALPYRTKAPWVASVQKAAHRSLRRPRGTTLSQSLLLRGRRQEIGRQSHEIVQRWARLQGNSIL</sequence>
<keyword evidence="4" id="KW-1185">Reference proteome</keyword>
<feature type="compositionally biased region" description="Polar residues" evidence="2">
    <location>
        <begin position="419"/>
        <end position="428"/>
    </location>
</feature>
<evidence type="ECO:0000256" key="1">
    <source>
        <dbReference type="SAM" id="Coils"/>
    </source>
</evidence>
<evidence type="ECO:0000256" key="2">
    <source>
        <dbReference type="SAM" id="MobiDB-lite"/>
    </source>
</evidence>
<feature type="compositionally biased region" description="Polar residues" evidence="2">
    <location>
        <begin position="400"/>
        <end position="410"/>
    </location>
</feature>
<dbReference type="Proteomes" id="UP001276659">
    <property type="component" value="Unassembled WGS sequence"/>
</dbReference>
<reference evidence="3" key="1">
    <citation type="submission" date="2022-11" db="EMBL/GenBank/DDBJ databases">
        <title>Chromosomal genome sequence assembly and mating type (MAT) locus characterization of the leprose asexual lichenized fungus Lepraria neglecta (Nyl.) Erichsen.</title>
        <authorList>
            <person name="Allen J.L."/>
            <person name="Pfeffer B."/>
        </authorList>
    </citation>
    <scope>NUCLEOTIDE SEQUENCE</scope>
    <source>
        <strain evidence="3">Allen 5258</strain>
    </source>
</reference>
<feature type="compositionally biased region" description="Polar residues" evidence="2">
    <location>
        <begin position="230"/>
        <end position="244"/>
    </location>
</feature>
<feature type="compositionally biased region" description="Low complexity" evidence="2">
    <location>
        <begin position="301"/>
        <end position="315"/>
    </location>
</feature>
<feature type="region of interest" description="Disordered" evidence="2">
    <location>
        <begin position="230"/>
        <end position="262"/>
    </location>
</feature>
<feature type="coiled-coil region" evidence="1">
    <location>
        <begin position="80"/>
        <end position="107"/>
    </location>
</feature>
<accession>A0AAD9ZJH5</accession>
<dbReference type="EMBL" id="JASNWA010000003">
    <property type="protein sequence ID" value="KAK3178792.1"/>
    <property type="molecule type" value="Genomic_DNA"/>
</dbReference>